<dbReference type="AlphaFoldDB" id="A0A556MHW1"/>
<evidence type="ECO:0000313" key="1">
    <source>
        <dbReference type="EMBL" id="TSJ39453.1"/>
    </source>
</evidence>
<gene>
    <name evidence="1" type="ORF">FO440_17060</name>
</gene>
<accession>A0A556MHW1</accession>
<dbReference type="Pfam" id="PF01663">
    <property type="entry name" value="Phosphodiest"/>
    <property type="match status" value="1"/>
</dbReference>
<reference evidence="1 2" key="1">
    <citation type="submission" date="2019-07" db="EMBL/GenBank/DDBJ databases">
        <authorList>
            <person name="Huq M.A."/>
        </authorList>
    </citation>
    <scope>NUCLEOTIDE SEQUENCE [LARGE SCALE GENOMIC DNA]</scope>
    <source>
        <strain evidence="1 2">MAH-19</strain>
    </source>
</reference>
<proteinExistence type="predicted"/>
<sequence>MINSKFTDDKDEIRKMFWAETPQQRREMLLPFFWSVIAQKGQLYGNRDLGSKDEVANPYKFSYPGYNEIFTGFPDVRMNTNDPITNPNMNVLEYINKQKGYQDKVAAFSSWEVFPAILNEKRSGLLVNSGYTDLLNPDANSNIKYLNSIQREVPKLLGEDTRLDFLTFEFAKQYLKQYKPKVLYIAFDETDDMAHGGQYKLYLKEAHKEDDFIKQIWDYIQSDPQYKNKTTLLITCDHGRGDVPLENWRDHGDKTPHSEQTWFAVIGPDTPPAGEMKSPTTTYHKQLAQTLSMLLGFDFKANAGHEVGDAIPTVTVK</sequence>
<protein>
    <submittedName>
        <fullName evidence="1">LTA synthase family protein</fullName>
    </submittedName>
</protein>
<dbReference type="InterPro" id="IPR002591">
    <property type="entry name" value="Phosphodiest/P_Trfase"/>
</dbReference>
<comment type="caution">
    <text evidence="1">The sequence shown here is derived from an EMBL/GenBank/DDBJ whole genome shotgun (WGS) entry which is preliminary data.</text>
</comment>
<evidence type="ECO:0000313" key="2">
    <source>
        <dbReference type="Proteomes" id="UP000318733"/>
    </source>
</evidence>
<dbReference type="Proteomes" id="UP000318733">
    <property type="component" value="Unassembled WGS sequence"/>
</dbReference>
<name>A0A556MHW1_9SPHI</name>
<dbReference type="OrthoDB" id="9791578at2"/>
<keyword evidence="2" id="KW-1185">Reference proteome</keyword>
<dbReference type="Gene3D" id="3.40.720.10">
    <property type="entry name" value="Alkaline Phosphatase, subunit A"/>
    <property type="match status" value="1"/>
</dbReference>
<organism evidence="1 2">
    <name type="scientific">Mucilaginibacter corticis</name>
    <dbReference type="NCBI Taxonomy" id="2597670"/>
    <lineage>
        <taxon>Bacteria</taxon>
        <taxon>Pseudomonadati</taxon>
        <taxon>Bacteroidota</taxon>
        <taxon>Sphingobacteriia</taxon>
        <taxon>Sphingobacteriales</taxon>
        <taxon>Sphingobacteriaceae</taxon>
        <taxon>Mucilaginibacter</taxon>
    </lineage>
</organism>
<dbReference type="SUPFAM" id="SSF53649">
    <property type="entry name" value="Alkaline phosphatase-like"/>
    <property type="match status" value="1"/>
</dbReference>
<dbReference type="InterPro" id="IPR017850">
    <property type="entry name" value="Alkaline_phosphatase_core_sf"/>
</dbReference>
<dbReference type="RefSeq" id="WP_144249490.1">
    <property type="nucleotide sequence ID" value="NZ_VLPK01000003.1"/>
</dbReference>
<dbReference type="EMBL" id="VLPK01000003">
    <property type="protein sequence ID" value="TSJ39453.1"/>
    <property type="molecule type" value="Genomic_DNA"/>
</dbReference>